<dbReference type="PROSITE" id="PS00379">
    <property type="entry name" value="CDP_ALCOHOL_P_TRANSF"/>
    <property type="match status" value="1"/>
</dbReference>
<keyword evidence="7" id="KW-1133">Transmembrane helix</keyword>
<dbReference type="GO" id="GO:0008654">
    <property type="term" value="P:phospholipid biosynthetic process"/>
    <property type="evidence" value="ECO:0007669"/>
    <property type="project" value="InterPro"/>
</dbReference>
<dbReference type="InterPro" id="IPR048254">
    <property type="entry name" value="CDP_ALCOHOL_P_TRANSF_CS"/>
</dbReference>
<dbReference type="EMBL" id="JABANN010000381">
    <property type="protein sequence ID" value="KAF4660652.1"/>
    <property type="molecule type" value="Genomic_DNA"/>
</dbReference>
<evidence type="ECO:0000313" key="9">
    <source>
        <dbReference type="Proteomes" id="UP000572268"/>
    </source>
</evidence>
<keyword evidence="7" id="KW-0812">Transmembrane</keyword>
<dbReference type="Proteomes" id="UP000572268">
    <property type="component" value="Unassembled WGS sequence"/>
</dbReference>
<feature type="transmembrane region" description="Helical" evidence="7">
    <location>
        <begin position="408"/>
        <end position="429"/>
    </location>
</feature>
<feature type="transmembrane region" description="Helical" evidence="7">
    <location>
        <begin position="347"/>
        <end position="364"/>
    </location>
</feature>
<name>A0A7J6LMX6_PEROL</name>
<dbReference type="InterPro" id="IPR043130">
    <property type="entry name" value="CDP-OH_PTrfase_TM_dom"/>
</dbReference>
<keyword evidence="4 7" id="KW-0472">Membrane</keyword>
<comment type="caution">
    <text evidence="8">The sequence shown here is derived from an EMBL/GenBank/DDBJ whole genome shotgun (WGS) entry which is preliminary data.</text>
</comment>
<organism evidence="8 9">
    <name type="scientific">Perkinsus olseni</name>
    <name type="common">Perkinsus atlanticus</name>
    <dbReference type="NCBI Taxonomy" id="32597"/>
    <lineage>
        <taxon>Eukaryota</taxon>
        <taxon>Sar</taxon>
        <taxon>Alveolata</taxon>
        <taxon>Perkinsozoa</taxon>
        <taxon>Perkinsea</taxon>
        <taxon>Perkinsida</taxon>
        <taxon>Perkinsidae</taxon>
        <taxon>Perkinsus</taxon>
    </lineage>
</organism>
<comment type="similarity">
    <text evidence="2 5">Belongs to the CDP-alcohol phosphatidyltransferase class-I family.</text>
</comment>
<evidence type="ECO:0000256" key="1">
    <source>
        <dbReference type="ARBA" id="ARBA00004370"/>
    </source>
</evidence>
<evidence type="ECO:0000256" key="6">
    <source>
        <dbReference type="SAM" id="MobiDB-lite"/>
    </source>
</evidence>
<dbReference type="GO" id="GO:0016020">
    <property type="term" value="C:membrane"/>
    <property type="evidence" value="ECO:0007669"/>
    <property type="project" value="UniProtKB-SubCell"/>
</dbReference>
<dbReference type="GO" id="GO:0016780">
    <property type="term" value="F:phosphotransferase activity, for other substituted phosphate groups"/>
    <property type="evidence" value="ECO:0007669"/>
    <property type="project" value="InterPro"/>
</dbReference>
<dbReference type="PIRSF" id="PIRSF015665">
    <property type="entry name" value="CHOPT"/>
    <property type="match status" value="1"/>
</dbReference>
<dbReference type="PANTHER" id="PTHR10414">
    <property type="entry name" value="ETHANOLAMINEPHOSPHOTRANSFERASE"/>
    <property type="match status" value="1"/>
</dbReference>
<dbReference type="AlphaFoldDB" id="A0A7J6LMX6"/>
<sequence length="460" mass="51386">MPLASRATRKPSGVDAEPQGPSNADRSWSSISSRRAATQMKPSMRFLYSILLPRYLSSEDAKEVRAFKFVGEDRSLLYNYVLSPLCEVIIQWVPEWVHPNVLTLCGLLCNVISHLIVFWYCPSLTEPCPAWVWALTGIMVIAYSFFDNLDGKQARRLGLSSPLGLLIDHGCDSINVVVSIFSTAALFQYGAGLRTLAMLFMTSTQFFFATWDEYYRGEFILPYINGPNEGIFVVATVYLLSSLMSDYSSFWHVKETLPFIGGSFQRCDITLVLMLFSAILITLNHVYGVYSHLTKFGFGSQQKRMNTRTHDLHHAFSTAAPYCVGVVLACLWVTFSPEGVAAQHPRLTIWFIGILFSYTVAMIQVAHVCDGDLAPSHWPCIVPVMIIACNCVLGLLSPDNRPPIHEPFLLVFVSTFALLSWLSMVISVLRDISEALSVSMWTVPLKVQASCRSGKKLTVE</sequence>
<dbReference type="InterPro" id="IPR000462">
    <property type="entry name" value="CDP-OH_P_trans"/>
</dbReference>
<feature type="transmembrane region" description="Helical" evidence="7">
    <location>
        <begin position="100"/>
        <end position="121"/>
    </location>
</feature>
<feature type="region of interest" description="Disordered" evidence="6">
    <location>
        <begin position="1"/>
        <end position="31"/>
    </location>
</feature>
<comment type="subcellular location">
    <subcellularLocation>
        <location evidence="1">Membrane</location>
    </subcellularLocation>
</comment>
<protein>
    <submittedName>
        <fullName evidence="8">Phosphotransferase 1</fullName>
    </submittedName>
</protein>
<proteinExistence type="inferred from homology"/>
<dbReference type="Gene3D" id="1.20.120.1760">
    <property type="match status" value="1"/>
</dbReference>
<dbReference type="PANTHER" id="PTHR10414:SF37">
    <property type="entry name" value="BB IN A BOXCAR, ISOFORM C"/>
    <property type="match status" value="1"/>
</dbReference>
<evidence type="ECO:0000313" key="8">
    <source>
        <dbReference type="EMBL" id="KAF4660652.1"/>
    </source>
</evidence>
<feature type="compositionally biased region" description="Low complexity" evidence="6">
    <location>
        <begin position="22"/>
        <end position="31"/>
    </location>
</feature>
<keyword evidence="3 5" id="KW-0808">Transferase</keyword>
<reference evidence="8 9" key="1">
    <citation type="submission" date="2020-04" db="EMBL/GenBank/DDBJ databases">
        <title>Perkinsus olseni comparative genomics.</title>
        <authorList>
            <person name="Bogema D.R."/>
        </authorList>
    </citation>
    <scope>NUCLEOTIDE SEQUENCE [LARGE SCALE GENOMIC DNA]</scope>
    <source>
        <strain evidence="8">ATCC PRA-31</strain>
    </source>
</reference>
<feature type="transmembrane region" description="Helical" evidence="7">
    <location>
        <begin position="128"/>
        <end position="146"/>
    </location>
</feature>
<feature type="transmembrane region" description="Helical" evidence="7">
    <location>
        <begin position="376"/>
        <end position="396"/>
    </location>
</feature>
<feature type="transmembrane region" description="Helical" evidence="7">
    <location>
        <begin position="313"/>
        <end position="335"/>
    </location>
</feature>
<evidence type="ECO:0000256" key="5">
    <source>
        <dbReference type="RuleBase" id="RU003750"/>
    </source>
</evidence>
<feature type="transmembrane region" description="Helical" evidence="7">
    <location>
        <begin position="271"/>
        <end position="293"/>
    </location>
</feature>
<accession>A0A7J6LMX6</accession>
<dbReference type="InterPro" id="IPR014472">
    <property type="entry name" value="CHOPT"/>
</dbReference>
<evidence type="ECO:0000256" key="4">
    <source>
        <dbReference type="ARBA" id="ARBA00023136"/>
    </source>
</evidence>
<evidence type="ECO:0000256" key="7">
    <source>
        <dbReference type="SAM" id="Phobius"/>
    </source>
</evidence>
<evidence type="ECO:0000256" key="3">
    <source>
        <dbReference type="ARBA" id="ARBA00022679"/>
    </source>
</evidence>
<gene>
    <name evidence="8" type="primary">AAPT1_1</name>
    <name evidence="8" type="ORF">FOL46_006058</name>
</gene>
<dbReference type="Pfam" id="PF01066">
    <property type="entry name" value="CDP-OH_P_transf"/>
    <property type="match status" value="1"/>
</dbReference>
<evidence type="ECO:0000256" key="2">
    <source>
        <dbReference type="ARBA" id="ARBA00010441"/>
    </source>
</evidence>